<dbReference type="GO" id="GO:0008168">
    <property type="term" value="F:methyltransferase activity"/>
    <property type="evidence" value="ECO:0007669"/>
    <property type="project" value="UniProtKB-KW"/>
</dbReference>
<proteinExistence type="predicted"/>
<dbReference type="PANTHER" id="PTHR43619">
    <property type="entry name" value="S-ADENOSYL-L-METHIONINE-DEPENDENT METHYLTRANSFERASE YKTD-RELATED"/>
    <property type="match status" value="1"/>
</dbReference>
<keyword evidence="2" id="KW-0808">Transferase</keyword>
<dbReference type="Gene3D" id="3.40.50.150">
    <property type="entry name" value="Vaccinia Virus protein VP39"/>
    <property type="match status" value="1"/>
</dbReference>
<dbReference type="EMBL" id="BAABHO010000002">
    <property type="protein sequence ID" value="GAA4774059.1"/>
    <property type="molecule type" value="Genomic_DNA"/>
</dbReference>
<dbReference type="PANTHER" id="PTHR43619:SF2">
    <property type="entry name" value="S-ADENOSYL-L-METHIONINE-DEPENDENT METHYLTRANSFERASES SUPERFAMILY PROTEIN"/>
    <property type="match status" value="1"/>
</dbReference>
<sequence length="272" mass="30065">MRSREPDGLTPVQESLFLTLHLRALDARSADPILGDTASADLADALDHDFSPQRTQRSVVLDLATRTKVLDDLVRRFTARRPDAVVVDLGCGLDTRVLRCAPPPGVDWYDVDFPVVTALRDRYLPGVSHAVGADLTDRGWFEVLPADRPTMLVADGLVAFLRDDDLHGLLRGLTGHLAGGEFATNAYSPFAMWASRYTAAFRAIGLTAASTGFLDPHEPERWDAGLTLVEELLLARSPEIARYPPLLRAFTLLCARSTRVSREGNRVLRYRF</sequence>
<evidence type="ECO:0000256" key="2">
    <source>
        <dbReference type="ARBA" id="ARBA00022679"/>
    </source>
</evidence>
<dbReference type="PIRSF" id="PIRSF028177">
    <property type="entry name" value="Polyketide_synth_Omtfrase_TcmP"/>
    <property type="match status" value="1"/>
</dbReference>
<dbReference type="InterPro" id="IPR029063">
    <property type="entry name" value="SAM-dependent_MTases_sf"/>
</dbReference>
<keyword evidence="4" id="KW-1185">Reference proteome</keyword>
<comment type="caution">
    <text evidence="3">The sequence shown here is derived from an EMBL/GenBank/DDBJ whole genome shotgun (WGS) entry which is preliminary data.</text>
</comment>
<reference evidence="4" key="1">
    <citation type="journal article" date="2019" name="Int. J. Syst. Evol. Microbiol.">
        <title>The Global Catalogue of Microorganisms (GCM) 10K type strain sequencing project: providing services to taxonomists for standard genome sequencing and annotation.</title>
        <authorList>
            <consortium name="The Broad Institute Genomics Platform"/>
            <consortium name="The Broad Institute Genome Sequencing Center for Infectious Disease"/>
            <person name="Wu L."/>
            <person name="Ma J."/>
        </authorList>
    </citation>
    <scope>NUCLEOTIDE SEQUENCE [LARGE SCALE GENOMIC DNA]</scope>
    <source>
        <strain evidence="4">JCM 17979</strain>
    </source>
</reference>
<keyword evidence="1 3" id="KW-0489">Methyltransferase</keyword>
<evidence type="ECO:0000256" key="1">
    <source>
        <dbReference type="ARBA" id="ARBA00022603"/>
    </source>
</evidence>
<accession>A0ABP9A6S6</accession>
<protein>
    <submittedName>
        <fullName evidence="3">Class I SAM-dependent methyltransferase</fullName>
    </submittedName>
</protein>
<dbReference type="GO" id="GO:0032259">
    <property type="term" value="P:methylation"/>
    <property type="evidence" value="ECO:0007669"/>
    <property type="project" value="UniProtKB-KW"/>
</dbReference>
<dbReference type="RefSeq" id="WP_345410586.1">
    <property type="nucleotide sequence ID" value="NZ_BAABHO010000002.1"/>
</dbReference>
<gene>
    <name evidence="3" type="ORF">GCM10023200_03180</name>
</gene>
<evidence type="ECO:0000313" key="4">
    <source>
        <dbReference type="Proteomes" id="UP001500928"/>
    </source>
</evidence>
<name>A0ABP9A6S6_9PSEU</name>
<dbReference type="SUPFAM" id="SSF53335">
    <property type="entry name" value="S-adenosyl-L-methionine-dependent methyltransferases"/>
    <property type="match status" value="1"/>
</dbReference>
<evidence type="ECO:0000313" key="3">
    <source>
        <dbReference type="EMBL" id="GAA4774059.1"/>
    </source>
</evidence>
<dbReference type="InterPro" id="IPR007213">
    <property type="entry name" value="Ppm1/Ppm2/Tcmp"/>
</dbReference>
<organism evidence="3 4">
    <name type="scientific">Actinomycetospora chlora</name>
    <dbReference type="NCBI Taxonomy" id="663608"/>
    <lineage>
        <taxon>Bacteria</taxon>
        <taxon>Bacillati</taxon>
        <taxon>Actinomycetota</taxon>
        <taxon>Actinomycetes</taxon>
        <taxon>Pseudonocardiales</taxon>
        <taxon>Pseudonocardiaceae</taxon>
        <taxon>Actinomycetospora</taxon>
    </lineage>
</organism>
<dbReference type="Proteomes" id="UP001500928">
    <property type="component" value="Unassembled WGS sequence"/>
</dbReference>
<dbReference type="Pfam" id="PF04072">
    <property type="entry name" value="LCM"/>
    <property type="match status" value="1"/>
</dbReference>
<dbReference type="InterPro" id="IPR016874">
    <property type="entry name" value="TcmP-like"/>
</dbReference>